<keyword evidence="2" id="KW-1185">Reference proteome</keyword>
<dbReference type="InterPro" id="IPR017686">
    <property type="entry name" value="Phg/plasmid-like_prot"/>
</dbReference>
<dbReference type="Proteomes" id="UP000236732">
    <property type="component" value="Unassembled WGS sequence"/>
</dbReference>
<dbReference type="Pfam" id="PF06067">
    <property type="entry name" value="DUF932"/>
    <property type="match status" value="1"/>
</dbReference>
<name>A0A1H6EX39_9ACTN</name>
<proteinExistence type="predicted"/>
<dbReference type="OrthoDB" id="576140at2"/>
<evidence type="ECO:0000313" key="2">
    <source>
        <dbReference type="Proteomes" id="UP000236732"/>
    </source>
</evidence>
<dbReference type="RefSeq" id="WP_103963449.1">
    <property type="nucleotide sequence ID" value="NZ_FNVT01000026.1"/>
</dbReference>
<dbReference type="InterPro" id="IPR026325">
    <property type="entry name" value="DUF932"/>
</dbReference>
<accession>A0A1H6EX39</accession>
<protein>
    <submittedName>
        <fullName evidence="1">Phage/plasmid-like protein TIGR03299</fullName>
    </submittedName>
</protein>
<evidence type="ECO:0000313" key="1">
    <source>
        <dbReference type="EMBL" id="SEH02407.1"/>
    </source>
</evidence>
<organism evidence="1 2">
    <name type="scientific">Nonomuraea solani</name>
    <dbReference type="NCBI Taxonomy" id="1144553"/>
    <lineage>
        <taxon>Bacteria</taxon>
        <taxon>Bacillati</taxon>
        <taxon>Actinomycetota</taxon>
        <taxon>Actinomycetes</taxon>
        <taxon>Streptosporangiales</taxon>
        <taxon>Streptosporangiaceae</taxon>
        <taxon>Nonomuraea</taxon>
    </lineage>
</organism>
<dbReference type="NCBIfam" id="TIGR03299">
    <property type="entry name" value="LGT_TIGR03299"/>
    <property type="match status" value="1"/>
</dbReference>
<dbReference type="EMBL" id="FNVT01000026">
    <property type="protein sequence ID" value="SEH02407.1"/>
    <property type="molecule type" value="Genomic_DNA"/>
</dbReference>
<reference evidence="1 2" key="1">
    <citation type="submission" date="2016-10" db="EMBL/GenBank/DDBJ databases">
        <authorList>
            <person name="de Groot N.N."/>
        </authorList>
    </citation>
    <scope>NUCLEOTIDE SEQUENCE [LARGE SCALE GENOMIC DNA]</scope>
    <source>
        <strain evidence="1 2">CGMCC 4.7037</strain>
    </source>
</reference>
<gene>
    <name evidence="1" type="ORF">SAMN05444920_12665</name>
</gene>
<sequence>MAHEIEMFANGSAGFAAAGKPGWHGLGYTAPGPMTAEDLLSNAQLAGWNVRKVPVGQVTDPVTGLPVVTDEDFLVVRTNPITGAPERLGRVGRDYQVLQNEDVTGFLQTLVDESGAIFDTGGSLNSGRRVFVTMRLPEPLMVGGFDQVDLYLAAFSRHDGWGSFVTVATPVRVVCANTERAALANHASKFTVRHTGNVAGRIAEAREALKLTWKHGEAFAAEAEKLLAVPMEVKEFRQFANRLHPLPADAKELAKRNHDLAMRELEYLFTTAPTQEPIRNTRWAAYNAVTERLDHKSPVFGSRDVATVRAERALLDDHDNAKLKARAFRLLTTA</sequence>
<dbReference type="AlphaFoldDB" id="A0A1H6EX39"/>